<dbReference type="Proteomes" id="UP000190339">
    <property type="component" value="Unassembled WGS sequence"/>
</dbReference>
<dbReference type="EMBL" id="FUYL01000002">
    <property type="protein sequence ID" value="SKB32847.1"/>
    <property type="molecule type" value="Genomic_DNA"/>
</dbReference>
<evidence type="ECO:0000313" key="2">
    <source>
        <dbReference type="Proteomes" id="UP000190339"/>
    </source>
</evidence>
<protein>
    <submittedName>
        <fullName evidence="1">Uncharacterized protein</fullName>
    </submittedName>
</protein>
<keyword evidence="2" id="KW-1185">Reference proteome</keyword>
<sequence length="41" mass="4826">MRFLLDILQKYEEYYALGETKAYNENFMILHSTIPINAGTL</sequence>
<dbReference type="AlphaFoldDB" id="A0A1T5ADM9"/>
<organism evidence="1 2">
    <name type="scientific">Maribacter arcticus</name>
    <dbReference type="NCBI Taxonomy" id="561365"/>
    <lineage>
        <taxon>Bacteria</taxon>
        <taxon>Pseudomonadati</taxon>
        <taxon>Bacteroidota</taxon>
        <taxon>Flavobacteriia</taxon>
        <taxon>Flavobacteriales</taxon>
        <taxon>Flavobacteriaceae</taxon>
        <taxon>Maribacter</taxon>
    </lineage>
</organism>
<name>A0A1T5ADM9_9FLAO</name>
<gene>
    <name evidence="1" type="ORF">SAMN05660866_00846</name>
</gene>
<accession>A0A1T5ADM9</accession>
<evidence type="ECO:0000313" key="1">
    <source>
        <dbReference type="EMBL" id="SKB32847.1"/>
    </source>
</evidence>
<reference evidence="2" key="1">
    <citation type="submission" date="2017-02" db="EMBL/GenBank/DDBJ databases">
        <authorList>
            <person name="Varghese N."/>
            <person name="Submissions S."/>
        </authorList>
    </citation>
    <scope>NUCLEOTIDE SEQUENCE [LARGE SCALE GENOMIC DNA]</scope>
    <source>
        <strain evidence="2">DSM 23546</strain>
    </source>
</reference>
<proteinExistence type="predicted"/>